<feature type="region of interest" description="Disordered" evidence="3">
    <location>
        <begin position="135"/>
        <end position="178"/>
    </location>
</feature>
<gene>
    <name evidence="4" type="ORF">MSPICULIGERA_LOCUS14307</name>
</gene>
<dbReference type="PANTHER" id="PTHR31624:SF4">
    <property type="entry name" value="CHROMOSOME 16 OPEN READING FRAME 72"/>
    <property type="match status" value="1"/>
</dbReference>
<evidence type="ECO:0000313" key="4">
    <source>
        <dbReference type="EMBL" id="CAJ0576007.1"/>
    </source>
</evidence>
<dbReference type="Pfam" id="PF15251">
    <property type="entry name" value="TAPR1-like"/>
    <property type="match status" value="1"/>
</dbReference>
<evidence type="ECO:0000256" key="2">
    <source>
        <dbReference type="ARBA" id="ARBA00023242"/>
    </source>
</evidence>
<dbReference type="Proteomes" id="UP001177023">
    <property type="component" value="Unassembled WGS sequence"/>
</dbReference>
<evidence type="ECO:0000256" key="3">
    <source>
        <dbReference type="SAM" id="MobiDB-lite"/>
    </source>
</evidence>
<comment type="caution">
    <text evidence="4">The sequence shown here is derived from an EMBL/GenBank/DDBJ whole genome shotgun (WGS) entry which is preliminary data.</text>
</comment>
<dbReference type="AlphaFoldDB" id="A0AA36CX83"/>
<accession>A0AA36CX83</accession>
<reference evidence="4" key="1">
    <citation type="submission" date="2023-06" db="EMBL/GenBank/DDBJ databases">
        <authorList>
            <person name="Delattre M."/>
        </authorList>
    </citation>
    <scope>NUCLEOTIDE SEQUENCE</scope>
    <source>
        <strain evidence="4">AF72</strain>
    </source>
</reference>
<feature type="non-terminal residue" evidence="4">
    <location>
        <position position="178"/>
    </location>
</feature>
<dbReference type="InterPro" id="IPR029196">
    <property type="entry name" value="HAPSTR1-like"/>
</dbReference>
<feature type="compositionally biased region" description="Polar residues" evidence="3">
    <location>
        <begin position="138"/>
        <end position="155"/>
    </location>
</feature>
<keyword evidence="5" id="KW-1185">Reference proteome</keyword>
<organism evidence="4 5">
    <name type="scientific">Mesorhabditis spiculigera</name>
    <dbReference type="NCBI Taxonomy" id="96644"/>
    <lineage>
        <taxon>Eukaryota</taxon>
        <taxon>Metazoa</taxon>
        <taxon>Ecdysozoa</taxon>
        <taxon>Nematoda</taxon>
        <taxon>Chromadorea</taxon>
        <taxon>Rhabditida</taxon>
        <taxon>Rhabditina</taxon>
        <taxon>Rhabditomorpha</taxon>
        <taxon>Rhabditoidea</taxon>
        <taxon>Rhabditidae</taxon>
        <taxon>Mesorhabditinae</taxon>
        <taxon>Mesorhabditis</taxon>
    </lineage>
</organism>
<sequence length="178" mass="19581">MQRCNCSEEDCDAERLWTDFVAAATSIALLQLQPSPKGFQSAAAATTLLYKNSVDSHRKAFDRGFEEGRRSIAKELYNMYGGKIDVKRLVELLHNGPGGDKDHRRNSPGRHSIVSGDEEAALQFFIQALPALGGSPARGQTANSSELKGFLTSQLARRKRSRSPSSPSSHAFKKTRKM</sequence>
<protein>
    <submittedName>
        <fullName evidence="4">Uncharacterized protein</fullName>
    </submittedName>
</protein>
<comment type="subcellular location">
    <subcellularLocation>
        <location evidence="1">Nucleus</location>
    </subcellularLocation>
</comment>
<dbReference type="PANTHER" id="PTHR31624">
    <property type="entry name" value="UPF0472 PROTEIN C16ORF72"/>
    <property type="match status" value="1"/>
</dbReference>
<evidence type="ECO:0000256" key="1">
    <source>
        <dbReference type="ARBA" id="ARBA00004123"/>
    </source>
</evidence>
<keyword evidence="2" id="KW-0539">Nucleus</keyword>
<proteinExistence type="predicted"/>
<dbReference type="EMBL" id="CATQJA010002642">
    <property type="protein sequence ID" value="CAJ0576007.1"/>
    <property type="molecule type" value="Genomic_DNA"/>
</dbReference>
<dbReference type="InterPro" id="IPR040308">
    <property type="entry name" value="HAPR1"/>
</dbReference>
<name>A0AA36CX83_9BILA</name>
<dbReference type="GO" id="GO:0005634">
    <property type="term" value="C:nucleus"/>
    <property type="evidence" value="ECO:0007669"/>
    <property type="project" value="UniProtKB-SubCell"/>
</dbReference>
<evidence type="ECO:0000313" key="5">
    <source>
        <dbReference type="Proteomes" id="UP001177023"/>
    </source>
</evidence>